<dbReference type="EnsemblMetazoa" id="XM_019994182.1">
    <property type="protein sequence ID" value="XP_019849741.1"/>
    <property type="gene ID" value="LOC109580707"/>
</dbReference>
<dbReference type="Pfam" id="PF02110">
    <property type="entry name" value="HK"/>
    <property type="match status" value="1"/>
</dbReference>
<comment type="catalytic activity">
    <reaction evidence="1">
        <text>5-(2-hydroxyethyl)-4-methylthiazole + ATP = 4-methyl-5-(2-phosphooxyethyl)-thiazole + ADP + H(+)</text>
        <dbReference type="Rhea" id="RHEA:24212"/>
        <dbReference type="ChEBI" id="CHEBI:15378"/>
        <dbReference type="ChEBI" id="CHEBI:17957"/>
        <dbReference type="ChEBI" id="CHEBI:30616"/>
        <dbReference type="ChEBI" id="CHEBI:58296"/>
        <dbReference type="ChEBI" id="CHEBI:456216"/>
        <dbReference type="EC" id="2.7.1.50"/>
    </reaction>
</comment>
<dbReference type="GO" id="GO:0000287">
    <property type="term" value="F:magnesium ion binding"/>
    <property type="evidence" value="ECO:0007669"/>
    <property type="project" value="InterPro"/>
</dbReference>
<dbReference type="SUPFAM" id="SSF53613">
    <property type="entry name" value="Ribokinase-like"/>
    <property type="match status" value="1"/>
</dbReference>
<dbReference type="UniPathway" id="UPA00060">
    <property type="reaction ID" value="UER00139"/>
</dbReference>
<feature type="region of interest" description="Disordered" evidence="12">
    <location>
        <begin position="47"/>
        <end position="70"/>
    </location>
</feature>
<dbReference type="KEGG" id="aqu:109580707"/>
<accession>A0A1X7VD71</accession>
<sequence length="429" mass="46502">MVKYTVLHTEPFQFPGVNLKEKAQAMATPSKSKKSIGSLFKPKNKKPLATAVSVDEKRTTDPVPRDGGLRSKSLGNIHEVKVEEEGAQEGNWHEIALIKSTCPVVMCILPSVAKDFVASALLAIGAYPLIPEEAEDVSSQLATAQVLLVDTSSKRDIVEAVIEHYSVSSIPLVVVAWESGTDDARKDLTRKLVTTCNPAVISGRLGDICAISLDIMSRAKGIINAEDDANAMCSLKPAGDEERPSTPNATCSIEKSPRFIRKKEKIFQRQNTAIPQIVLKGQFRHQSIKDVSTDKALDSGRKLAAQLACCIHLFEINVVTCGEFFYEINNTQLGMDKLHCTVQCAAGIMAATIGSVKGKGEDVSLMTCGHSLSLYHVAAEEAAVKVSKSEELVSPGSLRVEFINMLHRLDEITVKSKAKTVFHNAPPSH</sequence>
<evidence type="ECO:0000256" key="12">
    <source>
        <dbReference type="SAM" id="MobiDB-lite"/>
    </source>
</evidence>
<reference evidence="14" key="1">
    <citation type="journal article" date="2010" name="Nature">
        <title>The Amphimedon queenslandica genome and the evolution of animal complexity.</title>
        <authorList>
            <person name="Srivastava M."/>
            <person name="Simakov O."/>
            <person name="Chapman J."/>
            <person name="Fahey B."/>
            <person name="Gauthier M.E."/>
            <person name="Mitros T."/>
            <person name="Richards G.S."/>
            <person name="Conaco C."/>
            <person name="Dacre M."/>
            <person name="Hellsten U."/>
            <person name="Larroux C."/>
            <person name="Putnam N.H."/>
            <person name="Stanke M."/>
            <person name="Adamska M."/>
            <person name="Darling A."/>
            <person name="Degnan S.M."/>
            <person name="Oakley T.H."/>
            <person name="Plachetzki D.C."/>
            <person name="Zhai Y."/>
            <person name="Adamski M."/>
            <person name="Calcino A."/>
            <person name="Cummins S.F."/>
            <person name="Goodstein D.M."/>
            <person name="Harris C."/>
            <person name="Jackson D.J."/>
            <person name="Leys S.P."/>
            <person name="Shu S."/>
            <person name="Woodcroft B.J."/>
            <person name="Vervoort M."/>
            <person name="Kosik K.S."/>
            <person name="Manning G."/>
            <person name="Degnan B.M."/>
            <person name="Rokhsar D.S."/>
        </authorList>
    </citation>
    <scope>NUCLEOTIDE SEQUENCE [LARGE SCALE GENOMIC DNA]</scope>
</reference>
<keyword evidence="6" id="KW-0479">Metal-binding</keyword>
<evidence type="ECO:0000313" key="13">
    <source>
        <dbReference type="EnsemblMetazoa" id="Aqu2.1.37467_001"/>
    </source>
</evidence>
<evidence type="ECO:0000256" key="1">
    <source>
        <dbReference type="ARBA" id="ARBA00001771"/>
    </source>
</evidence>
<evidence type="ECO:0000256" key="11">
    <source>
        <dbReference type="ARBA" id="ARBA00022977"/>
    </source>
</evidence>
<keyword evidence="14" id="KW-1185">Reference proteome</keyword>
<comment type="cofactor">
    <cofactor evidence="2">
        <name>Mg(2+)</name>
        <dbReference type="ChEBI" id="CHEBI:18420"/>
    </cofactor>
</comment>
<gene>
    <name evidence="13" type="primary">109580707</name>
</gene>
<feature type="compositionally biased region" description="Basic and acidic residues" evidence="12">
    <location>
        <begin position="54"/>
        <end position="69"/>
    </location>
</feature>
<name>A0A1X7VD71_AMPQE</name>
<dbReference type="EC" id="2.7.1.50" evidence="4"/>
<evidence type="ECO:0000256" key="5">
    <source>
        <dbReference type="ARBA" id="ARBA00022679"/>
    </source>
</evidence>
<dbReference type="Gene3D" id="3.40.1190.20">
    <property type="match status" value="1"/>
</dbReference>
<keyword evidence="9" id="KW-0067">ATP-binding</keyword>
<reference evidence="13" key="2">
    <citation type="submission" date="2017-05" db="UniProtKB">
        <authorList>
            <consortium name="EnsemblMetazoa"/>
        </authorList>
    </citation>
    <scope>IDENTIFICATION</scope>
</reference>
<proteinExistence type="predicted"/>
<dbReference type="GO" id="GO:0009229">
    <property type="term" value="P:thiamine diphosphate biosynthetic process"/>
    <property type="evidence" value="ECO:0007669"/>
    <property type="project" value="UniProtKB-UniPathway"/>
</dbReference>
<organism evidence="13">
    <name type="scientific">Amphimedon queenslandica</name>
    <name type="common">Sponge</name>
    <dbReference type="NCBI Taxonomy" id="400682"/>
    <lineage>
        <taxon>Eukaryota</taxon>
        <taxon>Metazoa</taxon>
        <taxon>Porifera</taxon>
        <taxon>Demospongiae</taxon>
        <taxon>Heteroscleromorpha</taxon>
        <taxon>Haplosclerida</taxon>
        <taxon>Niphatidae</taxon>
        <taxon>Amphimedon</taxon>
    </lineage>
</organism>
<keyword evidence="5" id="KW-0808">Transferase</keyword>
<evidence type="ECO:0000256" key="8">
    <source>
        <dbReference type="ARBA" id="ARBA00022777"/>
    </source>
</evidence>
<dbReference type="GO" id="GO:0009228">
    <property type="term" value="P:thiamine biosynthetic process"/>
    <property type="evidence" value="ECO:0007669"/>
    <property type="project" value="UniProtKB-KW"/>
</dbReference>
<evidence type="ECO:0000256" key="2">
    <source>
        <dbReference type="ARBA" id="ARBA00001946"/>
    </source>
</evidence>
<dbReference type="GO" id="GO:0005524">
    <property type="term" value="F:ATP binding"/>
    <property type="evidence" value="ECO:0007669"/>
    <property type="project" value="UniProtKB-KW"/>
</dbReference>
<evidence type="ECO:0000313" key="14">
    <source>
        <dbReference type="Proteomes" id="UP000007879"/>
    </source>
</evidence>
<keyword evidence="8" id="KW-0418">Kinase</keyword>
<dbReference type="AlphaFoldDB" id="A0A1X7VD71"/>
<keyword evidence="11" id="KW-0784">Thiamine biosynthesis</keyword>
<dbReference type="InParanoid" id="A0A1X7VD71"/>
<evidence type="ECO:0000256" key="6">
    <source>
        <dbReference type="ARBA" id="ARBA00022723"/>
    </source>
</evidence>
<evidence type="ECO:0000256" key="7">
    <source>
        <dbReference type="ARBA" id="ARBA00022741"/>
    </source>
</evidence>
<dbReference type="InterPro" id="IPR000417">
    <property type="entry name" value="Hyethyz_kinase"/>
</dbReference>
<evidence type="ECO:0000256" key="9">
    <source>
        <dbReference type="ARBA" id="ARBA00022840"/>
    </source>
</evidence>
<protein>
    <recommendedName>
        <fullName evidence="4">hydroxyethylthiazole kinase</fullName>
        <ecNumber evidence="4">2.7.1.50</ecNumber>
    </recommendedName>
</protein>
<evidence type="ECO:0000256" key="10">
    <source>
        <dbReference type="ARBA" id="ARBA00022842"/>
    </source>
</evidence>
<comment type="pathway">
    <text evidence="3">Cofactor biosynthesis; thiamine diphosphate biosynthesis; 4-methyl-5-(2-phosphoethyl)-thiazole from 5-(2-hydroxyethyl)-4-methylthiazole: step 1/1.</text>
</comment>
<keyword evidence="7" id="KW-0547">Nucleotide-binding</keyword>
<evidence type="ECO:0000256" key="3">
    <source>
        <dbReference type="ARBA" id="ARBA00004868"/>
    </source>
</evidence>
<dbReference type="InterPro" id="IPR029056">
    <property type="entry name" value="Ribokinase-like"/>
</dbReference>
<dbReference type="GO" id="GO:0004417">
    <property type="term" value="F:hydroxyethylthiazole kinase activity"/>
    <property type="evidence" value="ECO:0007669"/>
    <property type="project" value="UniProtKB-EC"/>
</dbReference>
<evidence type="ECO:0000256" key="4">
    <source>
        <dbReference type="ARBA" id="ARBA00012129"/>
    </source>
</evidence>
<dbReference type="EnsemblMetazoa" id="Aqu2.1.37467_001">
    <property type="protein sequence ID" value="Aqu2.1.37467_001"/>
    <property type="gene ID" value="Aqu2.1.37467"/>
</dbReference>
<dbReference type="Proteomes" id="UP000007879">
    <property type="component" value="Unassembled WGS sequence"/>
</dbReference>
<keyword evidence="10" id="KW-0460">Magnesium</keyword>